<dbReference type="Pfam" id="PF04471">
    <property type="entry name" value="Mrr_cat"/>
    <property type="match status" value="1"/>
</dbReference>
<dbReference type="InterPro" id="IPR016024">
    <property type="entry name" value="ARM-type_fold"/>
</dbReference>
<dbReference type="Proteomes" id="UP000237968">
    <property type="component" value="Unassembled WGS sequence"/>
</dbReference>
<dbReference type="PANTHER" id="PTHR30015">
    <property type="entry name" value="MRR RESTRICTION SYSTEM PROTEIN"/>
    <property type="match status" value="1"/>
</dbReference>
<gene>
    <name evidence="2" type="ORF">ENSA5_40480</name>
</gene>
<dbReference type="InterPro" id="IPR011335">
    <property type="entry name" value="Restrct_endonuc-II-like"/>
</dbReference>
<evidence type="ECO:0000259" key="1">
    <source>
        <dbReference type="Pfam" id="PF04471"/>
    </source>
</evidence>
<accession>A0A2S9XPE6</accession>
<dbReference type="Gene3D" id="3.40.1350.10">
    <property type="match status" value="1"/>
</dbReference>
<keyword evidence="2" id="KW-0378">Hydrolase</keyword>
<name>A0A2S9XPE6_9BACT</name>
<dbReference type="InterPro" id="IPR011856">
    <property type="entry name" value="tRNA_endonuc-like_dom_sf"/>
</dbReference>
<dbReference type="EMBL" id="PVNK01000175">
    <property type="protein sequence ID" value="PRP94725.1"/>
    <property type="molecule type" value="Genomic_DNA"/>
</dbReference>
<organism evidence="2 3">
    <name type="scientific">Enhygromyxa salina</name>
    <dbReference type="NCBI Taxonomy" id="215803"/>
    <lineage>
        <taxon>Bacteria</taxon>
        <taxon>Pseudomonadati</taxon>
        <taxon>Myxococcota</taxon>
        <taxon>Polyangia</taxon>
        <taxon>Nannocystales</taxon>
        <taxon>Nannocystaceae</taxon>
        <taxon>Enhygromyxa</taxon>
    </lineage>
</organism>
<dbReference type="AlphaFoldDB" id="A0A2S9XPE6"/>
<sequence length="378" mass="42907">MTELHIEARAKSLLESLASGDLLQRQTYLADIADFGHQAIPVLLDQPVDSILETALREIIRKLTVADRERACTHLVRALRRDRDSRARLLALTLLGELLPDLSGFVDKSIEIALDEGEPTELRARALLTLQAARLSKSNVRDLGKLLNITTVGPDSPVQLRDAAFQCLATHVDHLAVDTTMKQLDLLLACPDPQVRAHAVRLLGEVGDIDAIERMCMLSSTRDESDQTQAAITRILRRPINLFSLRWEHFEHFVGYLLRKMGHEDVEVTRTVRDEGIDVISYRERQDLKGPTRERWVVQCKRWTKNKVEERHLVELVQRSRDADAKHALLITTSSFTPSALEYGKQHENAIELVCGEELLVILDKEFEPGRYTIRARD</sequence>
<dbReference type="GO" id="GO:0015666">
    <property type="term" value="F:restriction endodeoxyribonuclease activity"/>
    <property type="evidence" value="ECO:0007669"/>
    <property type="project" value="TreeGrafter"/>
</dbReference>
<dbReference type="GO" id="GO:0009307">
    <property type="term" value="P:DNA restriction-modification system"/>
    <property type="evidence" value="ECO:0007669"/>
    <property type="project" value="InterPro"/>
</dbReference>
<proteinExistence type="predicted"/>
<dbReference type="GO" id="GO:0003677">
    <property type="term" value="F:DNA binding"/>
    <property type="evidence" value="ECO:0007669"/>
    <property type="project" value="InterPro"/>
</dbReference>
<dbReference type="InterPro" id="IPR007560">
    <property type="entry name" value="Restrct_endonuc_IV_Mrr"/>
</dbReference>
<keyword evidence="2" id="KW-0255">Endonuclease</keyword>
<dbReference type="SUPFAM" id="SSF52980">
    <property type="entry name" value="Restriction endonuclease-like"/>
    <property type="match status" value="1"/>
</dbReference>
<feature type="domain" description="Restriction endonuclease type IV Mrr" evidence="1">
    <location>
        <begin position="245"/>
        <end position="360"/>
    </location>
</feature>
<dbReference type="SUPFAM" id="SSF48371">
    <property type="entry name" value="ARM repeat"/>
    <property type="match status" value="1"/>
</dbReference>
<keyword evidence="2" id="KW-0540">Nuclease</keyword>
<reference evidence="2 3" key="1">
    <citation type="submission" date="2018-03" db="EMBL/GenBank/DDBJ databases">
        <title>Draft Genome Sequences of the Obligatory Marine Myxobacteria Enhygromyxa salina SWB005.</title>
        <authorList>
            <person name="Poehlein A."/>
            <person name="Moghaddam J.A."/>
            <person name="Harms H."/>
            <person name="Alanjari M."/>
            <person name="Koenig G.M."/>
            <person name="Daniel R."/>
            <person name="Schaeberle T.F."/>
        </authorList>
    </citation>
    <scope>NUCLEOTIDE SEQUENCE [LARGE SCALE GENOMIC DNA]</scope>
    <source>
        <strain evidence="2 3">SWB005</strain>
    </source>
</reference>
<protein>
    <submittedName>
        <fullName evidence="2">Restriction endonuclease</fullName>
    </submittedName>
</protein>
<dbReference type="RefSeq" id="WP_181197980.1">
    <property type="nucleotide sequence ID" value="NZ_PVNK01000175.1"/>
</dbReference>
<dbReference type="InterPro" id="IPR052906">
    <property type="entry name" value="Type_IV_Methyl-Rstrct_Enzyme"/>
</dbReference>
<evidence type="ECO:0000313" key="2">
    <source>
        <dbReference type="EMBL" id="PRP94725.1"/>
    </source>
</evidence>
<comment type="caution">
    <text evidence="2">The sequence shown here is derived from an EMBL/GenBank/DDBJ whole genome shotgun (WGS) entry which is preliminary data.</text>
</comment>
<keyword evidence="3" id="KW-1185">Reference proteome</keyword>
<evidence type="ECO:0000313" key="3">
    <source>
        <dbReference type="Proteomes" id="UP000237968"/>
    </source>
</evidence>
<dbReference type="PANTHER" id="PTHR30015:SF7">
    <property type="entry name" value="TYPE IV METHYL-DIRECTED RESTRICTION ENZYME ECOKMRR"/>
    <property type="match status" value="1"/>
</dbReference>